<feature type="domain" description="GmrSD restriction endonucleases N-terminal" evidence="1">
    <location>
        <begin position="73"/>
        <end position="215"/>
    </location>
</feature>
<evidence type="ECO:0000313" key="2">
    <source>
        <dbReference type="EMBL" id="OPF17868.1"/>
    </source>
</evidence>
<dbReference type="Proteomes" id="UP000189835">
    <property type="component" value="Unassembled WGS sequence"/>
</dbReference>
<evidence type="ECO:0000259" key="1">
    <source>
        <dbReference type="Pfam" id="PF03235"/>
    </source>
</evidence>
<name>A0A1V4BTY6_MICAE</name>
<reference evidence="2 3" key="1">
    <citation type="submission" date="2017-02" db="EMBL/GenBank/DDBJ databases">
        <title>Genome sequence of Microcystis aeruginosa KW.</title>
        <authorList>
            <person name="Oh H.-M."/>
            <person name="Ahn C.-Y."/>
            <person name="Jeong H."/>
            <person name="Srivastava A."/>
            <person name="Lee H.-G."/>
            <person name="Kang S.-R."/>
        </authorList>
    </citation>
    <scope>NUCLEOTIDE SEQUENCE [LARGE SCALE GENOMIC DNA]</scope>
    <source>
        <strain evidence="2 3">KW</strain>
    </source>
</reference>
<dbReference type="RefSeq" id="WP_079208895.1">
    <property type="nucleotide sequence ID" value="NZ_MVGR01000004.1"/>
</dbReference>
<dbReference type="AlphaFoldDB" id="A0A1V4BTY6"/>
<dbReference type="EMBL" id="MVGR01000004">
    <property type="protein sequence ID" value="OPF17868.1"/>
    <property type="molecule type" value="Genomic_DNA"/>
</dbReference>
<proteinExistence type="predicted"/>
<evidence type="ECO:0000313" key="3">
    <source>
        <dbReference type="Proteomes" id="UP000189835"/>
    </source>
</evidence>
<accession>A0A1V4BTY6</accession>
<dbReference type="InterPro" id="IPR004919">
    <property type="entry name" value="GmrSD_N"/>
</dbReference>
<organism evidence="2 3">
    <name type="scientific">Microcystis aeruginosa KW</name>
    <dbReference type="NCBI Taxonomy" id="1960155"/>
    <lineage>
        <taxon>Bacteria</taxon>
        <taxon>Bacillati</taxon>
        <taxon>Cyanobacteriota</taxon>
        <taxon>Cyanophyceae</taxon>
        <taxon>Oscillatoriophycideae</taxon>
        <taxon>Chroococcales</taxon>
        <taxon>Microcystaceae</taxon>
        <taxon>Microcystis</taxon>
    </lineage>
</organism>
<dbReference type="Pfam" id="PF03235">
    <property type="entry name" value="GmrSD_N"/>
    <property type="match status" value="1"/>
</dbReference>
<dbReference type="PANTHER" id="PTHR39639:SF1">
    <property type="entry name" value="DUF262 DOMAIN-CONTAINING PROTEIN"/>
    <property type="match status" value="1"/>
</dbReference>
<dbReference type="PANTHER" id="PTHR39639">
    <property type="entry name" value="CHROMOSOME 16, WHOLE GENOME SHOTGUN SEQUENCE"/>
    <property type="match status" value="1"/>
</dbReference>
<comment type="caution">
    <text evidence="2">The sequence shown here is derived from an EMBL/GenBank/DDBJ whole genome shotgun (WGS) entry which is preliminary data.</text>
</comment>
<protein>
    <recommendedName>
        <fullName evidence="1">GmrSD restriction endonucleases N-terminal domain-containing protein</fullName>
    </recommendedName>
</protein>
<gene>
    <name evidence="2" type="ORF">B1L04_18540</name>
</gene>
<sequence length="419" mass="49580">MREVQSYQFVPLWWEIMTISQTKTNPWQKRSRKDVKKLSDNEINEKYEQGERRILLEMNREKLPSFADSLNKPNYVKKRPFYQRRDRWDAQKQSRLIESFLMNIPVPPLILYETSYNSYEVMDGQQRITAIENFYNNKLKLTGLEIWPELEGRTYESLPAKIKDGINRRAISTIVVITESLSDTEEALSLKQLVFERLNTGGVSLSRQEIRNCLYSGKFNELLLKLSENTIFAKAWDIPINDKEELKENRFYKKMEDVELILRFFALRDIDQYTGNLSKYLDNYMMKKSLNFSDENIQEFEQVFNQTIELVSNIYQDQLFKPFDSKTKTHKSKAYKVYYDAVMISFSNHLSDYQELITRKSAIIDETISLFTQDSQGITHQDKKFKKGLFTGEGDTKDDIKARIQIFDSLIQRVLKQSI</sequence>